<proteinExistence type="predicted"/>
<accession>A0A139Y6C0</accession>
<dbReference type="EMBL" id="AGQS02003751">
    <property type="protein sequence ID" value="KYF46703.1"/>
    <property type="molecule type" value="Genomic_DNA"/>
</dbReference>
<dbReference type="VEuPathDB" id="ToxoDB:TGARI_270150D"/>
<protein>
    <submittedName>
        <fullName evidence="1">Uncharacterized protein</fullName>
    </submittedName>
</protein>
<gene>
    <name evidence="1" type="ORF">TGARI_270150D</name>
</gene>
<sequence>WRQLRTDSERDEFLRSLTNLS</sequence>
<comment type="caution">
    <text evidence="1">The sequence shown here is derived from an EMBL/GenBank/DDBJ whole genome shotgun (WGS) entry which is preliminary data.</text>
</comment>
<dbReference type="Proteomes" id="UP000074247">
    <property type="component" value="Unassembled WGS sequence"/>
</dbReference>
<name>A0A139Y6C0_TOXGO</name>
<reference evidence="1 2" key="1">
    <citation type="journal article" date="2016" name="Nat. Commun.">
        <title>Local admixture of amplified and diversified secreted pathogenesis determinants shapes mosaic Toxoplasma gondii genomes.</title>
        <authorList>
            <person name="Lorenzi H."/>
            <person name="Khan A."/>
            <person name="Behnke M.S."/>
            <person name="Namasivayam S."/>
            <person name="Swapna L.S."/>
            <person name="Hadjithomas M."/>
            <person name="Karamycheva S."/>
            <person name="Pinney D."/>
            <person name="Brunk B.P."/>
            <person name="Ajioka J.W."/>
            <person name="Ajzenberg D."/>
            <person name="Boothroyd J.C."/>
            <person name="Boyle J.P."/>
            <person name="Darde M.L."/>
            <person name="Diaz-Miranda M.A."/>
            <person name="Dubey J.P."/>
            <person name="Fritz H.M."/>
            <person name="Gennari S.M."/>
            <person name="Gregory B.D."/>
            <person name="Kim K."/>
            <person name="Saeij J.P."/>
            <person name="Su C."/>
            <person name="White M.W."/>
            <person name="Zhu X.Q."/>
            <person name="Howe D.K."/>
            <person name="Rosenthal B.M."/>
            <person name="Grigg M.E."/>
            <person name="Parkinson J."/>
            <person name="Liu L."/>
            <person name="Kissinger J.C."/>
            <person name="Roos D.S."/>
            <person name="Sibley L.D."/>
        </authorList>
    </citation>
    <scope>NUCLEOTIDE SEQUENCE [LARGE SCALE GENOMIC DNA]</scope>
    <source>
        <strain evidence="1 2">ARI</strain>
    </source>
</reference>
<evidence type="ECO:0000313" key="1">
    <source>
        <dbReference type="EMBL" id="KYF46703.1"/>
    </source>
</evidence>
<dbReference type="AlphaFoldDB" id="A0A139Y6C0"/>
<feature type="non-terminal residue" evidence="1">
    <location>
        <position position="1"/>
    </location>
</feature>
<organism evidence="1 2">
    <name type="scientific">Toxoplasma gondii ARI</name>
    <dbReference type="NCBI Taxonomy" id="1074872"/>
    <lineage>
        <taxon>Eukaryota</taxon>
        <taxon>Sar</taxon>
        <taxon>Alveolata</taxon>
        <taxon>Apicomplexa</taxon>
        <taxon>Conoidasida</taxon>
        <taxon>Coccidia</taxon>
        <taxon>Eucoccidiorida</taxon>
        <taxon>Eimeriorina</taxon>
        <taxon>Sarcocystidae</taxon>
        <taxon>Toxoplasma</taxon>
    </lineage>
</organism>
<evidence type="ECO:0000313" key="2">
    <source>
        <dbReference type="Proteomes" id="UP000074247"/>
    </source>
</evidence>